<reference evidence="2" key="1">
    <citation type="submission" date="2023-07" db="EMBL/GenBank/DDBJ databases">
        <title>Sorghum-associated microbial communities from plants grown in Nebraska, USA.</title>
        <authorList>
            <person name="Schachtman D."/>
        </authorList>
    </citation>
    <scope>NUCLEOTIDE SEQUENCE</scope>
    <source>
        <strain evidence="2">BE330</strain>
    </source>
</reference>
<feature type="transmembrane region" description="Helical" evidence="1">
    <location>
        <begin position="20"/>
        <end position="37"/>
    </location>
</feature>
<protein>
    <submittedName>
        <fullName evidence="2">Uncharacterized protein</fullName>
    </submittedName>
</protein>
<proteinExistence type="predicted"/>
<dbReference type="AlphaFoldDB" id="A0AAE3XCQ3"/>
<organism evidence="2 3">
    <name type="scientific">Deinococcus soli</name>
    <name type="common">ex Cha et al. 2016</name>
    <dbReference type="NCBI Taxonomy" id="1309411"/>
    <lineage>
        <taxon>Bacteria</taxon>
        <taxon>Thermotogati</taxon>
        <taxon>Deinococcota</taxon>
        <taxon>Deinococci</taxon>
        <taxon>Deinococcales</taxon>
        <taxon>Deinococcaceae</taxon>
        <taxon>Deinococcus</taxon>
    </lineage>
</organism>
<evidence type="ECO:0000313" key="3">
    <source>
        <dbReference type="Proteomes" id="UP001185331"/>
    </source>
</evidence>
<sequence>MRRARRFLTTHAQPSRWSALIMVVTIGSAFAVLRSVVAPHTAWKTTVLGVGVKYVVTRPNTVFLGRMRNVSPALDCTVEIAIDPDFMQALGAKNYLAWISAHEIGHCLDARLLSSSHNHTAAKGPPLEAYGDTNLGRAETFGDAYALAYLKACGNRLAPLGWPQRDGTCTLPDPATVHWTEDPQPYLMNLMQSTKDESRFTGDSAVSRR</sequence>
<keyword evidence="1" id="KW-1133">Transmembrane helix</keyword>
<evidence type="ECO:0000313" key="2">
    <source>
        <dbReference type="EMBL" id="MDR6218483.1"/>
    </source>
</evidence>
<comment type="caution">
    <text evidence="2">The sequence shown here is derived from an EMBL/GenBank/DDBJ whole genome shotgun (WGS) entry which is preliminary data.</text>
</comment>
<gene>
    <name evidence="2" type="ORF">J2Y00_002046</name>
</gene>
<dbReference type="EMBL" id="JAVDQK010000004">
    <property type="protein sequence ID" value="MDR6218483.1"/>
    <property type="molecule type" value="Genomic_DNA"/>
</dbReference>
<keyword evidence="1" id="KW-0812">Transmembrane</keyword>
<keyword evidence="1" id="KW-0472">Membrane</keyword>
<dbReference type="RefSeq" id="WP_309855009.1">
    <property type="nucleotide sequence ID" value="NZ_JAVDQJ010000005.1"/>
</dbReference>
<name>A0AAE3XCQ3_9DEIO</name>
<evidence type="ECO:0000256" key="1">
    <source>
        <dbReference type="SAM" id="Phobius"/>
    </source>
</evidence>
<accession>A0AAE3XCQ3</accession>
<dbReference type="Proteomes" id="UP001185331">
    <property type="component" value="Unassembled WGS sequence"/>
</dbReference>